<protein>
    <submittedName>
        <fullName evidence="2">Uncharacterized protein</fullName>
    </submittedName>
</protein>
<name>A0ABR3JUI2_9AGAR</name>
<keyword evidence="3" id="KW-1185">Reference proteome</keyword>
<evidence type="ECO:0000313" key="3">
    <source>
        <dbReference type="Proteomes" id="UP001556367"/>
    </source>
</evidence>
<comment type="caution">
    <text evidence="2">The sequence shown here is derived from an EMBL/GenBank/DDBJ whole genome shotgun (WGS) entry which is preliminary data.</text>
</comment>
<feature type="region of interest" description="Disordered" evidence="1">
    <location>
        <begin position="233"/>
        <end position="328"/>
    </location>
</feature>
<sequence>MYLPLETVKGRLVNVFPTSYKPDIPQWSSVSPRISTLLSRRLLLRWQVLVGLGGAISSSVACVPLTRAVVKRLLSLRWKPTETSKRYFLVLHPILTELRREISRSDLWSPQFFARIVHEQHLLTQVQAYVRRHSPPLCTFMPDRLRDPNAHTVNQTNFRSLSWILTENQTVAIAGWNSDRIPGAGIIIYPAPNSSAVLVGALFLTTSFPDFIMSPNTGGPISPTMVPAIARHPQYHPHTGAPQGAPYSSGSRHPTSPQRRPGHPGSPVDPSSPGSGQYRYMGMSRTAPTNYPGMPPGSGQPWPAVKSEDDADYTNYPSSSGNVHYPPQ</sequence>
<evidence type="ECO:0000256" key="1">
    <source>
        <dbReference type="SAM" id="MobiDB-lite"/>
    </source>
</evidence>
<organism evidence="2 3">
    <name type="scientific">Hohenbuehelia grisea</name>
    <dbReference type="NCBI Taxonomy" id="104357"/>
    <lineage>
        <taxon>Eukaryota</taxon>
        <taxon>Fungi</taxon>
        <taxon>Dikarya</taxon>
        <taxon>Basidiomycota</taxon>
        <taxon>Agaricomycotina</taxon>
        <taxon>Agaricomycetes</taxon>
        <taxon>Agaricomycetidae</taxon>
        <taxon>Agaricales</taxon>
        <taxon>Pleurotineae</taxon>
        <taxon>Pleurotaceae</taxon>
        <taxon>Hohenbuehelia</taxon>
    </lineage>
</organism>
<dbReference type="EMBL" id="JASNQZ010000002">
    <property type="protein sequence ID" value="KAL0959523.1"/>
    <property type="molecule type" value="Genomic_DNA"/>
</dbReference>
<reference evidence="3" key="1">
    <citation type="submission" date="2024-06" db="EMBL/GenBank/DDBJ databases">
        <title>Multi-omics analyses provide insights into the biosynthesis of the anticancer antibiotic pleurotin in Hohenbuehelia grisea.</title>
        <authorList>
            <person name="Weaver J.A."/>
            <person name="Alberti F."/>
        </authorList>
    </citation>
    <scope>NUCLEOTIDE SEQUENCE [LARGE SCALE GENOMIC DNA]</scope>
    <source>
        <strain evidence="3">T-177</strain>
    </source>
</reference>
<gene>
    <name evidence="2" type="ORF">HGRIS_011236</name>
</gene>
<dbReference type="Proteomes" id="UP001556367">
    <property type="component" value="Unassembled WGS sequence"/>
</dbReference>
<feature type="compositionally biased region" description="Polar residues" evidence="1">
    <location>
        <begin position="246"/>
        <end position="258"/>
    </location>
</feature>
<proteinExistence type="predicted"/>
<accession>A0ABR3JUI2</accession>
<evidence type="ECO:0000313" key="2">
    <source>
        <dbReference type="EMBL" id="KAL0959523.1"/>
    </source>
</evidence>
<feature type="compositionally biased region" description="Low complexity" evidence="1">
    <location>
        <begin position="263"/>
        <end position="276"/>
    </location>
</feature>